<reference evidence="4" key="1">
    <citation type="submission" date="2021-09" db="EMBL/GenBank/DDBJ databases">
        <authorList>
            <consortium name="AG Swart"/>
            <person name="Singh M."/>
            <person name="Singh A."/>
            <person name="Seah K."/>
            <person name="Emmerich C."/>
        </authorList>
    </citation>
    <scope>NUCLEOTIDE SEQUENCE</scope>
    <source>
        <strain evidence="4">ATCC30299</strain>
    </source>
</reference>
<accession>A0AAU9ID13</accession>
<dbReference type="AlphaFoldDB" id="A0AAU9ID13"/>
<protein>
    <recommendedName>
        <fullName evidence="3">SAM domain-containing protein</fullName>
    </recommendedName>
</protein>
<evidence type="ECO:0000256" key="1">
    <source>
        <dbReference type="ARBA" id="ARBA00022737"/>
    </source>
</evidence>
<organism evidence="4 5">
    <name type="scientific">Blepharisma stoltei</name>
    <dbReference type="NCBI Taxonomy" id="1481888"/>
    <lineage>
        <taxon>Eukaryota</taxon>
        <taxon>Sar</taxon>
        <taxon>Alveolata</taxon>
        <taxon>Ciliophora</taxon>
        <taxon>Postciliodesmatophora</taxon>
        <taxon>Heterotrichea</taxon>
        <taxon>Heterotrichida</taxon>
        <taxon>Blepharismidae</taxon>
        <taxon>Blepharisma</taxon>
    </lineage>
</organism>
<evidence type="ECO:0000313" key="5">
    <source>
        <dbReference type="Proteomes" id="UP001162131"/>
    </source>
</evidence>
<feature type="domain" description="SAM" evidence="3">
    <location>
        <begin position="94"/>
        <end position="153"/>
    </location>
</feature>
<dbReference type="InterPro" id="IPR013761">
    <property type="entry name" value="SAM/pointed_sf"/>
</dbReference>
<dbReference type="PROSITE" id="PS50105">
    <property type="entry name" value="SAM_DOMAIN"/>
    <property type="match status" value="1"/>
</dbReference>
<comment type="caution">
    <text evidence="4">The sequence shown here is derived from an EMBL/GenBank/DDBJ whole genome shotgun (WGS) entry which is preliminary data.</text>
</comment>
<dbReference type="CDD" id="cd09487">
    <property type="entry name" value="SAM_superfamily"/>
    <property type="match status" value="1"/>
</dbReference>
<evidence type="ECO:0000256" key="2">
    <source>
        <dbReference type="SAM" id="MobiDB-lite"/>
    </source>
</evidence>
<dbReference type="EMBL" id="CAJZBQ010000004">
    <property type="protein sequence ID" value="CAG9311246.1"/>
    <property type="molecule type" value="Genomic_DNA"/>
</dbReference>
<dbReference type="SMART" id="SM00454">
    <property type="entry name" value="SAM"/>
    <property type="match status" value="1"/>
</dbReference>
<feature type="region of interest" description="Disordered" evidence="2">
    <location>
        <begin position="1"/>
        <end position="23"/>
    </location>
</feature>
<feature type="compositionally biased region" description="Low complexity" evidence="2">
    <location>
        <begin position="1"/>
        <end position="11"/>
    </location>
</feature>
<feature type="compositionally biased region" description="Polar residues" evidence="2">
    <location>
        <begin position="55"/>
        <end position="69"/>
    </location>
</feature>
<gene>
    <name evidence="4" type="ORF">BSTOLATCC_MIC3538</name>
</gene>
<dbReference type="InterPro" id="IPR001660">
    <property type="entry name" value="SAM"/>
</dbReference>
<keyword evidence="1" id="KW-0677">Repeat</keyword>
<dbReference type="Pfam" id="PF00536">
    <property type="entry name" value="SAM_1"/>
    <property type="match status" value="1"/>
</dbReference>
<dbReference type="Gene3D" id="1.10.150.50">
    <property type="entry name" value="Transcription Factor, Ets-1"/>
    <property type="match status" value="1"/>
</dbReference>
<proteinExistence type="predicted"/>
<dbReference type="PANTHER" id="PTHR10627:SF69">
    <property type="entry name" value="PROTEIN BICAUDAL C"/>
    <property type="match status" value="1"/>
</dbReference>
<dbReference type="Proteomes" id="UP001162131">
    <property type="component" value="Unassembled WGS sequence"/>
</dbReference>
<evidence type="ECO:0000313" key="4">
    <source>
        <dbReference type="EMBL" id="CAG9311246.1"/>
    </source>
</evidence>
<dbReference type="PANTHER" id="PTHR10627">
    <property type="entry name" value="SCP160"/>
    <property type="match status" value="1"/>
</dbReference>
<name>A0AAU9ID13_9CILI</name>
<evidence type="ECO:0000259" key="3">
    <source>
        <dbReference type="PROSITE" id="PS50105"/>
    </source>
</evidence>
<feature type="region of interest" description="Disordered" evidence="2">
    <location>
        <begin position="37"/>
        <end position="69"/>
    </location>
</feature>
<sequence>MASSSQLSSHPASKHRRTHSPFTSDISFISREYEDPSVAASTETSFLKSPLRPTYSETRQTENYSENEFSVFTPEKQAEDKRVMDSPKFTDLQEDLAEFLKTLGIEEYFEVFLKNKIGIEDIENLTKEDLIDMGIPLGPRNKILRALQELNKPHEIYEEKSKDNINTREKLKGEIDSFMNEINDLAKKSKDKSIERRKTMVREEFLNLAQKKELIMDRILKNSEIIQLLMEKIETKLQKTPKPKRLGSLNLDLIKLKINN</sequence>
<keyword evidence="5" id="KW-1185">Reference proteome</keyword>
<dbReference type="SUPFAM" id="SSF47769">
    <property type="entry name" value="SAM/Pointed domain"/>
    <property type="match status" value="1"/>
</dbReference>